<evidence type="ECO:0000313" key="2">
    <source>
        <dbReference type="Proteomes" id="UP000827203"/>
    </source>
</evidence>
<evidence type="ECO:0000313" key="1">
    <source>
        <dbReference type="EMBL" id="QXV71800.1"/>
    </source>
</evidence>
<keyword evidence="2" id="KW-1185">Reference proteome</keyword>
<protein>
    <submittedName>
        <fullName evidence="1">Uncharacterized protein</fullName>
    </submittedName>
</protein>
<accession>A0ABX8SMG1</accession>
<dbReference type="EMBL" id="MZ348426">
    <property type="protein sequence ID" value="QXV71800.1"/>
    <property type="molecule type" value="Genomic_DNA"/>
</dbReference>
<sequence>MAHSVEFLGCLETLLNIKLEDKMPTLPETIAALERELALAKEQHAKEVVRNRPQAAAALSEIKGKIDALIREAEQIASAADIVFYYSNGYEEFSWQNKEDWSYSSQDC</sequence>
<dbReference type="Proteomes" id="UP000827203">
    <property type="component" value="Segment"/>
</dbReference>
<gene>
    <name evidence="1" type="ORF">psageK4_146</name>
</gene>
<reference evidence="1 2" key="1">
    <citation type="submission" date="2021-06" db="EMBL/GenBank/DDBJ databases">
        <authorList>
            <person name="Martino G."/>
            <person name="Holtappels D."/>
            <person name="Wagemans J."/>
            <person name="Lavigne R."/>
            <person name="Turina M."/>
            <person name="Ciuffo M."/>
        </authorList>
    </citation>
    <scope>NUCLEOTIDE SEQUENCE [LARGE SCALE GENOMIC DNA]</scope>
    <source>
        <strain evidence="2">psageK4</strain>
    </source>
</reference>
<name>A0ABX8SMG1_9CAUD</name>
<organism evidence="1 2">
    <name type="scientific">Pseudomonas phage psageK4</name>
    <dbReference type="NCBI Taxonomy" id="2859563"/>
    <lineage>
        <taxon>Viruses</taxon>
        <taxon>Duplodnaviria</taxon>
        <taxon>Heunggongvirae</taxon>
        <taxon>Uroviricota</taxon>
        <taxon>Caudoviricetes</taxon>
        <taxon>Vandenendeviridae</taxon>
        <taxon>Gorskivirinae</taxon>
        <taxon>Otagovirus</taxon>
        <taxon>Otagovirus psagek4</taxon>
    </lineage>
</organism>
<proteinExistence type="predicted"/>